<organism evidence="1 2">
    <name type="scientific">Adhaeribacter arboris</name>
    <dbReference type="NCBI Taxonomy" id="2072846"/>
    <lineage>
        <taxon>Bacteria</taxon>
        <taxon>Pseudomonadati</taxon>
        <taxon>Bacteroidota</taxon>
        <taxon>Cytophagia</taxon>
        <taxon>Cytophagales</taxon>
        <taxon>Hymenobacteraceae</taxon>
        <taxon>Adhaeribacter</taxon>
    </lineage>
</organism>
<keyword evidence="2" id="KW-1185">Reference proteome</keyword>
<dbReference type="Proteomes" id="UP000240357">
    <property type="component" value="Unassembled WGS sequence"/>
</dbReference>
<dbReference type="EMBL" id="PYFT01000001">
    <property type="protein sequence ID" value="PSR56076.1"/>
    <property type="molecule type" value="Genomic_DNA"/>
</dbReference>
<evidence type="ECO:0000313" key="2">
    <source>
        <dbReference type="Proteomes" id="UP000240357"/>
    </source>
</evidence>
<dbReference type="Gene3D" id="2.180.10.10">
    <property type="entry name" value="RHS repeat-associated core"/>
    <property type="match status" value="1"/>
</dbReference>
<evidence type="ECO:0000313" key="1">
    <source>
        <dbReference type="EMBL" id="PSR56076.1"/>
    </source>
</evidence>
<comment type="caution">
    <text evidence="1">The sequence shown here is derived from an EMBL/GenBank/DDBJ whole genome shotgun (WGS) entry which is preliminary data.</text>
</comment>
<reference evidence="1 2" key="1">
    <citation type="submission" date="2018-03" db="EMBL/GenBank/DDBJ databases">
        <title>Adhaeribacter sp. HMF7605 Genome sequencing and assembly.</title>
        <authorList>
            <person name="Kang H."/>
            <person name="Kang J."/>
            <person name="Cha I."/>
            <person name="Kim H."/>
            <person name="Joh K."/>
        </authorList>
    </citation>
    <scope>NUCLEOTIDE SEQUENCE [LARGE SCALE GENOMIC DNA]</scope>
    <source>
        <strain evidence="1 2">HMF7605</strain>
    </source>
</reference>
<name>A0A2T2YKN4_9BACT</name>
<dbReference type="PROSITE" id="PS51257">
    <property type="entry name" value="PROKAR_LIPOPROTEIN"/>
    <property type="match status" value="1"/>
</dbReference>
<gene>
    <name evidence="1" type="ORF">AHMF7605_22520</name>
</gene>
<evidence type="ECO:0008006" key="3">
    <source>
        <dbReference type="Google" id="ProtNLM"/>
    </source>
</evidence>
<proteinExistence type="predicted"/>
<accession>A0A2T2YKN4</accession>
<protein>
    <recommendedName>
        <fullName evidence="3">DUF4595 domain-containing protein</fullName>
    </recommendedName>
</protein>
<dbReference type="AlphaFoldDB" id="A0A2T2YKN4"/>
<sequence length="286" mass="32573">MHFFMKKPLLRTSTRPLALCLGLLSFLSSCEKKEDTPALEVKPTTCLPSKNYNAADPTQYTTFQYDDLQRLTRISDYVKGKESRASIYEYNAQGQVGRITITDEALSIDLGLPDKVYMIYTFDYNSLGQVSKYSSYKPWLNNSYALEETTCEYDSEGNRTKTTTTTDNGANSFTTVYTYKDGNCIQRDINQGPSPVGPTFYQYDLSKENKLRSFNQKFSLMHLTGPTASKNMSAESTQTNADPQHNSTYKQTYEYNEHGYPTKVNDTWKNFFNSGTTVIAMEYVCQ</sequence>